<dbReference type="AlphaFoldDB" id="A0A166C4D3"/>
<sequence>MMECTLYSLTDPDSRWMKDKKGNYGLNYNYQVAIDSKTGMVVAQILNNESN</sequence>
<dbReference type="PATRIC" id="fig|66851.6.peg.149"/>
<name>A0A166C4D3_METOA</name>
<evidence type="ECO:0000313" key="1">
    <source>
        <dbReference type="EMBL" id="KZX14115.1"/>
    </source>
</evidence>
<proteinExistence type="predicted"/>
<protein>
    <submittedName>
        <fullName evidence="1">Uncharacterized protein</fullName>
    </submittedName>
</protein>
<reference evidence="2" key="1">
    <citation type="journal article" date="2016" name="Genome Announc.">
        <title>Draft Genome Sequences of Methanobrevibacter curvatus DSM11111, Methanobrevibacter cuticularis DSM11139, Methanobrevibacter filiformis DSM11501, and Methanobrevibacter oralis DSM7256.</title>
        <authorList>
            <person name="Poehlein A."/>
            <person name="Seedorf H."/>
        </authorList>
    </citation>
    <scope>NUCLEOTIDE SEQUENCE [LARGE SCALE GENOMIC DNA]</scope>
    <source>
        <strain evidence="2">DSM 7256 / JCM 30027 / ZR</strain>
    </source>
</reference>
<comment type="caution">
    <text evidence="1">The sequence shown here is derived from an EMBL/GenBank/DDBJ whole genome shotgun (WGS) entry which is preliminary data.</text>
</comment>
<dbReference type="OrthoDB" id="381281at2157"/>
<gene>
    <name evidence="1" type="ORF">MBORA_01190</name>
</gene>
<dbReference type="RefSeq" id="WP_156482681.1">
    <property type="nucleotide sequence ID" value="NZ_LWMU01000028.1"/>
</dbReference>
<organism evidence="1 2">
    <name type="scientific">Methanobrevibacter oralis</name>
    <dbReference type="NCBI Taxonomy" id="66851"/>
    <lineage>
        <taxon>Archaea</taxon>
        <taxon>Methanobacteriati</taxon>
        <taxon>Methanobacteriota</taxon>
        <taxon>Methanomada group</taxon>
        <taxon>Methanobacteria</taxon>
        <taxon>Methanobacteriales</taxon>
        <taxon>Methanobacteriaceae</taxon>
        <taxon>Methanobrevibacter</taxon>
    </lineage>
</organism>
<accession>A0A166C4D3</accession>
<keyword evidence="2" id="KW-1185">Reference proteome</keyword>
<dbReference type="EMBL" id="LWMU01000028">
    <property type="protein sequence ID" value="KZX14115.1"/>
    <property type="molecule type" value="Genomic_DNA"/>
</dbReference>
<evidence type="ECO:0000313" key="2">
    <source>
        <dbReference type="Proteomes" id="UP000077428"/>
    </source>
</evidence>
<dbReference type="Proteomes" id="UP000077428">
    <property type="component" value="Unassembled WGS sequence"/>
</dbReference>